<gene>
    <name evidence="2" type="ORF">SMVRE20_02472</name>
</gene>
<sequence>MEADKEMLNRLLNEIQELVKENENEDGTYRFDLLKAVIALDFAKTEIEKAIFK</sequence>
<reference evidence="2" key="1">
    <citation type="submission" date="2019-02" db="EMBL/GenBank/DDBJ databases">
        <title>Complete Genome Sequence of vanD5-typed vancomycin-resistant Enterococcus faecium in Sapporo, Japan.</title>
        <authorList>
            <person name="Sato T."/>
            <person name="Wada T."/>
            <person name="Shinagawa M."/>
            <person name="Fukushima Y."/>
            <person name="Nakajima C."/>
            <person name="Suzuki Y."/>
            <person name="Takahashi S."/>
            <person name="Yokota S."/>
        </authorList>
    </citation>
    <scope>NUCLEOTIDE SEQUENCE</scope>
    <source>
        <strain evidence="2">SMVRE20</strain>
    </source>
</reference>
<evidence type="ECO:0000256" key="1">
    <source>
        <dbReference type="SAM" id="Coils"/>
    </source>
</evidence>
<feature type="coiled-coil region" evidence="1">
    <location>
        <begin position="1"/>
        <end position="28"/>
    </location>
</feature>
<organism evidence="2">
    <name type="scientific">Enterococcus faecium</name>
    <name type="common">Streptococcus faecium</name>
    <dbReference type="NCBI Taxonomy" id="1352"/>
    <lineage>
        <taxon>Bacteria</taxon>
        <taxon>Bacillati</taxon>
        <taxon>Bacillota</taxon>
        <taxon>Bacilli</taxon>
        <taxon>Lactobacillales</taxon>
        <taxon>Enterococcaceae</taxon>
        <taxon>Enterococcus</taxon>
    </lineage>
</organism>
<keyword evidence="1" id="KW-0175">Coiled coil</keyword>
<name>A0A455TXB2_ENTFC</name>
<accession>A0A455TXB2</accession>
<proteinExistence type="predicted"/>
<evidence type="ECO:0000313" key="2">
    <source>
        <dbReference type="EMBL" id="BBI40098.1"/>
    </source>
</evidence>
<dbReference type="AlphaFoldDB" id="A0A455TXB2"/>
<dbReference type="RefSeq" id="WP_016295811.1">
    <property type="nucleotide sequence ID" value="NZ_JABBNN010000001.1"/>
</dbReference>
<dbReference type="EMBL" id="AP019408">
    <property type="protein sequence ID" value="BBI40098.1"/>
    <property type="molecule type" value="Genomic_DNA"/>
</dbReference>
<protein>
    <submittedName>
        <fullName evidence="2">Uncharacterized protein</fullName>
    </submittedName>
</protein>